<organism evidence="1">
    <name type="scientific">Symploca sp. SIO1C4</name>
    <dbReference type="NCBI Taxonomy" id="2607765"/>
    <lineage>
        <taxon>Bacteria</taxon>
        <taxon>Bacillati</taxon>
        <taxon>Cyanobacteriota</taxon>
        <taxon>Cyanophyceae</taxon>
        <taxon>Coleofasciculales</taxon>
        <taxon>Coleofasciculaceae</taxon>
        <taxon>Symploca</taxon>
    </lineage>
</organism>
<comment type="caution">
    <text evidence="1">The sequence shown here is derived from an EMBL/GenBank/DDBJ whole genome shotgun (WGS) entry which is preliminary data.</text>
</comment>
<protein>
    <submittedName>
        <fullName evidence="1">S-layer family protein</fullName>
    </submittedName>
</protein>
<dbReference type="InterPro" id="IPR011050">
    <property type="entry name" value="Pectin_lyase_fold/virulence"/>
</dbReference>
<dbReference type="SUPFAM" id="SSF51126">
    <property type="entry name" value="Pectin lyase-like"/>
    <property type="match status" value="3"/>
</dbReference>
<name>A0A6B3NS26_9CYAN</name>
<accession>A0A6B3NS26</accession>
<dbReference type="Gene3D" id="2.160.20.10">
    <property type="entry name" value="Single-stranded right-handed beta-helix, Pectin lyase-like"/>
    <property type="match status" value="1"/>
</dbReference>
<proteinExistence type="predicted"/>
<reference evidence="1" key="1">
    <citation type="submission" date="2019-11" db="EMBL/GenBank/DDBJ databases">
        <title>Genomic insights into an expanded diversity of filamentous marine cyanobacteria reveals the extraordinary biosynthetic potential of Moorea and Okeania.</title>
        <authorList>
            <person name="Ferreira Leao T."/>
            <person name="Wang M."/>
            <person name="Moss N."/>
            <person name="Da Silva R."/>
            <person name="Sanders J."/>
            <person name="Nurk S."/>
            <person name="Gurevich A."/>
            <person name="Humphrey G."/>
            <person name="Reher R."/>
            <person name="Zhu Q."/>
            <person name="Belda-Ferre P."/>
            <person name="Glukhov E."/>
            <person name="Rex R."/>
            <person name="Dorrestein P.C."/>
            <person name="Knight R."/>
            <person name="Pevzner P."/>
            <person name="Gerwick W.H."/>
            <person name="Gerwick L."/>
        </authorList>
    </citation>
    <scope>NUCLEOTIDE SEQUENCE</scope>
    <source>
        <strain evidence="1">SIO1C4</strain>
    </source>
</reference>
<sequence>IKLLANGDISLINGALVTATGNGGGGIEILGDRVSITDGSGIVSNTTGSELGREVLINASQLTLTDGAVVLAGTLGEGGGGSLTLNASESVQVIGTAADGELPSILTAQTLGKGNAGNLTIRTPKLLIIDGAQVNANTFSEGAGGNLTVEAAESVTVMGESADGEFASSLATQADQRSAGNAGNLTISTPTFVITDGAFVSTRTLSEGDGGSLTVNASESVQVIGRSANDEFASFLSTNTEGKGNAGNLIINTSTLLIADGAFVDADTFGEGAGGSLMVDATESVQVIGESADGKFASALTAQTEGQGNAGNLTISTPTLLIADGALVSASTLGEGDGGILTVNASKSVQVIGESVNGRSSSAIATQSQGKGNAGDLTITTQRLLVVNGGFISTSAFREGA</sequence>
<feature type="non-terminal residue" evidence="1">
    <location>
        <position position="1"/>
    </location>
</feature>
<evidence type="ECO:0000313" key="1">
    <source>
        <dbReference type="EMBL" id="NER32291.1"/>
    </source>
</evidence>
<gene>
    <name evidence="1" type="ORF">F6J89_33005</name>
</gene>
<dbReference type="AlphaFoldDB" id="A0A6B3NS26"/>
<dbReference type="InterPro" id="IPR012334">
    <property type="entry name" value="Pectin_lyas_fold"/>
</dbReference>
<dbReference type="EMBL" id="JAAHFQ010001160">
    <property type="protein sequence ID" value="NER32291.1"/>
    <property type="molecule type" value="Genomic_DNA"/>
</dbReference>